<keyword evidence="2" id="KW-0732">Signal</keyword>
<dbReference type="AlphaFoldDB" id="A0A7R9F529"/>
<proteinExistence type="predicted"/>
<accession>A0A7R9F529</accession>
<name>A0A7R9F529_9NEOP</name>
<evidence type="ECO:0000256" key="1">
    <source>
        <dbReference type="SAM" id="Phobius"/>
    </source>
</evidence>
<feature type="transmembrane region" description="Helical" evidence="1">
    <location>
        <begin position="118"/>
        <end position="139"/>
    </location>
</feature>
<sequence length="277" mass="29013">MGCVQTMIGLLFAILITGFCQAAPKKFDSTGGGFVPSPEVRFIQPGVGDQLAMESQDPTKAASVADSFNASRYERSEPGIDERTKDPKFGFLTYGTTGLQQGYSGTNGLTSGALKLDIGGVVLGALIGLGAVVLIPKILHLLSEKPQHDSYSGYSGYGRSENAPGNSISSTDVMKVLSRVDEALSKNNIDSSSCMQRAVCSYMKSVSSKVAEGSASSVDTVIDNVASNAVLSFMLDGTSIKQAVDKGKQGGNCSANFSKCPFNKETVYVALKSVLAE</sequence>
<evidence type="ECO:0000313" key="3">
    <source>
        <dbReference type="EMBL" id="CAD7446215.1"/>
    </source>
</evidence>
<keyword evidence="1" id="KW-1133">Transmembrane helix</keyword>
<dbReference type="Pfam" id="PF07841">
    <property type="entry name" value="DM4_12"/>
    <property type="match status" value="1"/>
</dbReference>
<keyword evidence="1" id="KW-0472">Membrane</keyword>
<keyword evidence="1" id="KW-0812">Transmembrane</keyword>
<evidence type="ECO:0000256" key="2">
    <source>
        <dbReference type="SAM" id="SignalP"/>
    </source>
</evidence>
<organism evidence="3">
    <name type="scientific">Timema bartmani</name>
    <dbReference type="NCBI Taxonomy" id="61472"/>
    <lineage>
        <taxon>Eukaryota</taxon>
        <taxon>Metazoa</taxon>
        <taxon>Ecdysozoa</taxon>
        <taxon>Arthropoda</taxon>
        <taxon>Hexapoda</taxon>
        <taxon>Insecta</taxon>
        <taxon>Pterygota</taxon>
        <taxon>Neoptera</taxon>
        <taxon>Polyneoptera</taxon>
        <taxon>Phasmatodea</taxon>
        <taxon>Timematodea</taxon>
        <taxon>Timematoidea</taxon>
        <taxon>Timematidae</taxon>
        <taxon>Timema</taxon>
    </lineage>
</organism>
<dbReference type="InterPro" id="IPR006631">
    <property type="entry name" value="DM4_12"/>
</dbReference>
<protein>
    <submittedName>
        <fullName evidence="3">Uncharacterized protein</fullName>
    </submittedName>
</protein>
<feature type="signal peptide" evidence="2">
    <location>
        <begin position="1"/>
        <end position="22"/>
    </location>
</feature>
<gene>
    <name evidence="3" type="ORF">TBIB3V08_LOCUS8549</name>
</gene>
<dbReference type="EMBL" id="OD567837">
    <property type="protein sequence ID" value="CAD7446215.1"/>
    <property type="molecule type" value="Genomic_DNA"/>
</dbReference>
<feature type="chain" id="PRO_5031259096" evidence="2">
    <location>
        <begin position="23"/>
        <end position="277"/>
    </location>
</feature>
<reference evidence="3" key="1">
    <citation type="submission" date="2020-11" db="EMBL/GenBank/DDBJ databases">
        <authorList>
            <person name="Tran Van P."/>
        </authorList>
    </citation>
    <scope>NUCLEOTIDE SEQUENCE</scope>
</reference>